<accession>A0AA35R3N7</accession>
<dbReference type="Proteomes" id="UP001174909">
    <property type="component" value="Unassembled WGS sequence"/>
</dbReference>
<dbReference type="EMBL" id="CASHTH010000500">
    <property type="protein sequence ID" value="CAI8002965.1"/>
    <property type="molecule type" value="Genomic_DNA"/>
</dbReference>
<evidence type="ECO:0000313" key="2">
    <source>
        <dbReference type="Proteomes" id="UP001174909"/>
    </source>
</evidence>
<comment type="caution">
    <text evidence="1">The sequence shown here is derived from an EMBL/GenBank/DDBJ whole genome shotgun (WGS) entry which is preliminary data.</text>
</comment>
<organism evidence="1 2">
    <name type="scientific">Geodia barretti</name>
    <name type="common">Barrett's horny sponge</name>
    <dbReference type="NCBI Taxonomy" id="519541"/>
    <lineage>
        <taxon>Eukaryota</taxon>
        <taxon>Metazoa</taxon>
        <taxon>Porifera</taxon>
        <taxon>Demospongiae</taxon>
        <taxon>Heteroscleromorpha</taxon>
        <taxon>Tetractinellida</taxon>
        <taxon>Astrophorina</taxon>
        <taxon>Geodiidae</taxon>
        <taxon>Geodia</taxon>
    </lineage>
</organism>
<protein>
    <submittedName>
        <fullName evidence="1">Uncharacterized protein</fullName>
    </submittedName>
</protein>
<reference evidence="1" key="1">
    <citation type="submission" date="2023-03" db="EMBL/GenBank/DDBJ databases">
        <authorList>
            <person name="Steffen K."/>
            <person name="Cardenas P."/>
        </authorList>
    </citation>
    <scope>NUCLEOTIDE SEQUENCE</scope>
</reference>
<evidence type="ECO:0000313" key="1">
    <source>
        <dbReference type="EMBL" id="CAI8002965.1"/>
    </source>
</evidence>
<gene>
    <name evidence="1" type="ORF">GBAR_LOCUS3516</name>
</gene>
<sequence length="40" mass="4888">MSPGPCVTRHYLAFIHWEIMPLLRPYWGNVYVHNMEWLTQ</sequence>
<keyword evidence="2" id="KW-1185">Reference proteome</keyword>
<dbReference type="AlphaFoldDB" id="A0AA35R3N7"/>
<name>A0AA35R3N7_GEOBA</name>
<proteinExistence type="predicted"/>